<dbReference type="RefSeq" id="WP_168030091.1">
    <property type="nucleotide sequence ID" value="NZ_JAAVNE010000014.1"/>
</dbReference>
<organism evidence="2 3">
    <name type="scientific">Falsiroseomonas selenitidurans</name>
    <dbReference type="NCBI Taxonomy" id="2716335"/>
    <lineage>
        <taxon>Bacteria</taxon>
        <taxon>Pseudomonadati</taxon>
        <taxon>Pseudomonadota</taxon>
        <taxon>Alphaproteobacteria</taxon>
        <taxon>Acetobacterales</taxon>
        <taxon>Roseomonadaceae</taxon>
        <taxon>Falsiroseomonas</taxon>
    </lineage>
</organism>
<dbReference type="SUPFAM" id="SSF51182">
    <property type="entry name" value="RmlC-like cupins"/>
    <property type="match status" value="1"/>
</dbReference>
<evidence type="ECO:0000313" key="3">
    <source>
        <dbReference type="Proteomes" id="UP000787635"/>
    </source>
</evidence>
<dbReference type="Pfam" id="PF07883">
    <property type="entry name" value="Cupin_2"/>
    <property type="match status" value="1"/>
</dbReference>
<dbReference type="EMBL" id="JAAVNE010000014">
    <property type="protein sequence ID" value="NKC31288.1"/>
    <property type="molecule type" value="Genomic_DNA"/>
</dbReference>
<gene>
    <name evidence="2" type="ORF">HEQ75_10490</name>
</gene>
<reference evidence="2 3" key="1">
    <citation type="submission" date="2020-03" db="EMBL/GenBank/DDBJ databases">
        <title>Roseomonas selenitidurans sp. nov. isolated from urban soil.</title>
        <authorList>
            <person name="Liu H."/>
        </authorList>
    </citation>
    <scope>NUCLEOTIDE SEQUENCE [LARGE SCALE GENOMIC DNA]</scope>
    <source>
        <strain evidence="2 3">BU-1</strain>
    </source>
</reference>
<proteinExistence type="predicted"/>
<evidence type="ECO:0000259" key="1">
    <source>
        <dbReference type="Pfam" id="PF07883"/>
    </source>
</evidence>
<comment type="caution">
    <text evidence="2">The sequence shown here is derived from an EMBL/GenBank/DDBJ whole genome shotgun (WGS) entry which is preliminary data.</text>
</comment>
<dbReference type="Proteomes" id="UP000787635">
    <property type="component" value="Unassembled WGS sequence"/>
</dbReference>
<accession>A0ABX1E3E7</accession>
<feature type="domain" description="Cupin type-2" evidence="1">
    <location>
        <begin position="48"/>
        <end position="111"/>
    </location>
</feature>
<dbReference type="PANTHER" id="PTHR36440:SF1">
    <property type="entry name" value="PUTATIVE (AFU_ORTHOLOGUE AFUA_8G07350)-RELATED"/>
    <property type="match status" value="1"/>
</dbReference>
<dbReference type="InterPro" id="IPR053146">
    <property type="entry name" value="QDO-like"/>
</dbReference>
<dbReference type="InterPro" id="IPR014710">
    <property type="entry name" value="RmlC-like_jellyroll"/>
</dbReference>
<protein>
    <submittedName>
        <fullName evidence="2">Cupin domain-containing protein</fullName>
    </submittedName>
</protein>
<name>A0ABX1E3E7_9PROT</name>
<evidence type="ECO:0000313" key="2">
    <source>
        <dbReference type="EMBL" id="NKC31288.1"/>
    </source>
</evidence>
<dbReference type="InterPro" id="IPR011051">
    <property type="entry name" value="RmlC_Cupin_sf"/>
</dbReference>
<dbReference type="InterPro" id="IPR013096">
    <property type="entry name" value="Cupin_2"/>
</dbReference>
<dbReference type="PANTHER" id="PTHR36440">
    <property type="entry name" value="PUTATIVE (AFU_ORTHOLOGUE AFUA_8G07350)-RELATED"/>
    <property type="match status" value="1"/>
</dbReference>
<dbReference type="Gene3D" id="2.60.120.10">
    <property type="entry name" value="Jelly Rolls"/>
    <property type="match status" value="1"/>
</dbReference>
<keyword evidence="3" id="KW-1185">Reference proteome</keyword>
<sequence>MSEPQAASGVQARDAAAWLPAIPGERIAIRLHAAQVQGRFSVMESLAEPGCATPLHLHAEEETFYVIEGTPTFRLGDKVFTTAPGDLVLIPAGTPHAWINAGEVPSRMIATFAPGGVEALFSRIAELPPEELVPLAASYGTILLGPPMTVAELA</sequence>